<dbReference type="Proteomes" id="UP001266305">
    <property type="component" value="Unassembled WGS sequence"/>
</dbReference>
<proteinExistence type="predicted"/>
<accession>A0ABQ9UBH4</accession>
<evidence type="ECO:0000313" key="1">
    <source>
        <dbReference type="EMBL" id="KAK2094406.1"/>
    </source>
</evidence>
<sequence>MSDTSSDPEVVNVDNLLAAAVVQEHNNSVGGQDTGATWRTSGLLEELNAEA</sequence>
<comment type="caution">
    <text evidence="1">The sequence shown here is derived from an EMBL/GenBank/DDBJ whole genome shotgun (WGS) entry which is preliminary data.</text>
</comment>
<dbReference type="EMBL" id="JASSZA010000014">
    <property type="protein sequence ID" value="KAK2094406.1"/>
    <property type="molecule type" value="Genomic_DNA"/>
</dbReference>
<gene>
    <name evidence="1" type="ORF">P7K49_028144</name>
</gene>
<name>A0ABQ9UBH4_SAGOE</name>
<reference evidence="1 2" key="1">
    <citation type="submission" date="2023-05" db="EMBL/GenBank/DDBJ databases">
        <title>B98-5 Cell Line De Novo Hybrid Assembly: An Optical Mapping Approach.</title>
        <authorList>
            <person name="Kananen K."/>
            <person name="Auerbach J.A."/>
            <person name="Kautto E."/>
            <person name="Blachly J.S."/>
        </authorList>
    </citation>
    <scope>NUCLEOTIDE SEQUENCE [LARGE SCALE GENOMIC DNA]</scope>
    <source>
        <strain evidence="1">B95-8</strain>
        <tissue evidence="1">Cell line</tissue>
    </source>
</reference>
<protein>
    <submittedName>
        <fullName evidence="1">Uncharacterized protein</fullName>
    </submittedName>
</protein>
<evidence type="ECO:0000313" key="2">
    <source>
        <dbReference type="Proteomes" id="UP001266305"/>
    </source>
</evidence>
<keyword evidence="2" id="KW-1185">Reference proteome</keyword>
<feature type="non-terminal residue" evidence="1">
    <location>
        <position position="51"/>
    </location>
</feature>
<organism evidence="1 2">
    <name type="scientific">Saguinus oedipus</name>
    <name type="common">Cotton-top tamarin</name>
    <name type="synonym">Oedipomidas oedipus</name>
    <dbReference type="NCBI Taxonomy" id="9490"/>
    <lineage>
        <taxon>Eukaryota</taxon>
        <taxon>Metazoa</taxon>
        <taxon>Chordata</taxon>
        <taxon>Craniata</taxon>
        <taxon>Vertebrata</taxon>
        <taxon>Euteleostomi</taxon>
        <taxon>Mammalia</taxon>
        <taxon>Eutheria</taxon>
        <taxon>Euarchontoglires</taxon>
        <taxon>Primates</taxon>
        <taxon>Haplorrhini</taxon>
        <taxon>Platyrrhini</taxon>
        <taxon>Cebidae</taxon>
        <taxon>Callitrichinae</taxon>
        <taxon>Saguinus</taxon>
    </lineage>
</organism>